<evidence type="ECO:0000313" key="2">
    <source>
        <dbReference type="EMBL" id="CAK0807957.1"/>
    </source>
</evidence>
<feature type="non-terminal residue" evidence="2">
    <location>
        <position position="130"/>
    </location>
</feature>
<accession>A0ABN9QPZ1</accession>
<sequence length="130" mass="13258">MDAAEAAAIGSGRRRPRAAPRSRALARCLLALGGAAALTSGPAFACPSVQRTSARMTSTMVDGSRRVSSAPATPPDVQPKTAASAEGESTTLSARSTYVTGITWYLSHFIIGIGNDGIMKFLGGSMAASQ</sequence>
<protein>
    <submittedName>
        <fullName evidence="2">Uncharacterized protein</fullName>
    </submittedName>
</protein>
<evidence type="ECO:0000313" key="3">
    <source>
        <dbReference type="Proteomes" id="UP001189429"/>
    </source>
</evidence>
<feature type="region of interest" description="Disordered" evidence="1">
    <location>
        <begin position="56"/>
        <end position="90"/>
    </location>
</feature>
<proteinExistence type="predicted"/>
<name>A0ABN9QPZ1_9DINO</name>
<dbReference type="EMBL" id="CAUYUJ010004049">
    <property type="protein sequence ID" value="CAK0807957.1"/>
    <property type="molecule type" value="Genomic_DNA"/>
</dbReference>
<reference evidence="2" key="1">
    <citation type="submission" date="2023-10" db="EMBL/GenBank/DDBJ databases">
        <authorList>
            <person name="Chen Y."/>
            <person name="Shah S."/>
            <person name="Dougan E. K."/>
            <person name="Thang M."/>
            <person name="Chan C."/>
        </authorList>
    </citation>
    <scope>NUCLEOTIDE SEQUENCE [LARGE SCALE GENOMIC DNA]</scope>
</reference>
<organism evidence="2 3">
    <name type="scientific">Prorocentrum cordatum</name>
    <dbReference type="NCBI Taxonomy" id="2364126"/>
    <lineage>
        <taxon>Eukaryota</taxon>
        <taxon>Sar</taxon>
        <taxon>Alveolata</taxon>
        <taxon>Dinophyceae</taxon>
        <taxon>Prorocentrales</taxon>
        <taxon>Prorocentraceae</taxon>
        <taxon>Prorocentrum</taxon>
    </lineage>
</organism>
<dbReference type="Proteomes" id="UP001189429">
    <property type="component" value="Unassembled WGS sequence"/>
</dbReference>
<feature type="compositionally biased region" description="Polar residues" evidence="1">
    <location>
        <begin position="56"/>
        <end position="71"/>
    </location>
</feature>
<comment type="caution">
    <text evidence="2">The sequence shown here is derived from an EMBL/GenBank/DDBJ whole genome shotgun (WGS) entry which is preliminary data.</text>
</comment>
<keyword evidence="3" id="KW-1185">Reference proteome</keyword>
<gene>
    <name evidence="2" type="ORF">PCOR1329_LOCUS13681</name>
</gene>
<evidence type="ECO:0000256" key="1">
    <source>
        <dbReference type="SAM" id="MobiDB-lite"/>
    </source>
</evidence>